<evidence type="ECO:0000256" key="7">
    <source>
        <dbReference type="PROSITE-ProRule" id="PRU10141"/>
    </source>
</evidence>
<dbReference type="InterPro" id="IPR000719">
    <property type="entry name" value="Prot_kinase_dom"/>
</dbReference>
<evidence type="ECO:0000256" key="8">
    <source>
        <dbReference type="SAM" id="MobiDB-lite"/>
    </source>
</evidence>
<dbReference type="EC" id="2.7.11.1" evidence="1"/>
<dbReference type="EMBL" id="JBITDC010000020">
    <property type="protein sequence ID" value="MFI5680389.1"/>
    <property type="molecule type" value="Genomic_DNA"/>
</dbReference>
<evidence type="ECO:0000313" key="10">
    <source>
        <dbReference type="EMBL" id="MFI5680389.1"/>
    </source>
</evidence>
<evidence type="ECO:0000256" key="2">
    <source>
        <dbReference type="ARBA" id="ARBA00022527"/>
    </source>
</evidence>
<keyword evidence="4 7" id="KW-0547">Nucleotide-binding</keyword>
<dbReference type="PROSITE" id="PS50011">
    <property type="entry name" value="PROTEIN_KINASE_DOM"/>
    <property type="match status" value="1"/>
</dbReference>
<keyword evidence="2" id="KW-0723">Serine/threonine-protein kinase</keyword>
<accession>A0ABW7YE32</accession>
<dbReference type="InterPro" id="IPR011990">
    <property type="entry name" value="TPR-like_helical_dom_sf"/>
</dbReference>
<dbReference type="Gene3D" id="1.10.510.10">
    <property type="entry name" value="Transferase(Phosphotransferase) domain 1"/>
    <property type="match status" value="1"/>
</dbReference>
<dbReference type="InterPro" id="IPR031636">
    <property type="entry name" value="PknG_TPR"/>
</dbReference>
<dbReference type="Pfam" id="PF00069">
    <property type="entry name" value="Pkinase"/>
    <property type="match status" value="1"/>
</dbReference>
<evidence type="ECO:0000259" key="9">
    <source>
        <dbReference type="PROSITE" id="PS50011"/>
    </source>
</evidence>
<feature type="compositionally biased region" description="Acidic residues" evidence="8">
    <location>
        <begin position="9"/>
        <end position="31"/>
    </location>
</feature>
<feature type="binding site" evidence="7">
    <location>
        <position position="122"/>
    </location>
    <ligand>
        <name>ATP</name>
        <dbReference type="ChEBI" id="CHEBI:30616"/>
    </ligand>
</feature>
<dbReference type="PANTHER" id="PTHR43289">
    <property type="entry name" value="MITOGEN-ACTIVATED PROTEIN KINASE KINASE KINASE 20-RELATED"/>
    <property type="match status" value="1"/>
</dbReference>
<dbReference type="PROSITE" id="PS00107">
    <property type="entry name" value="PROTEIN_KINASE_ATP"/>
    <property type="match status" value="1"/>
</dbReference>
<dbReference type="SMART" id="SM00220">
    <property type="entry name" value="S_TKc"/>
    <property type="match status" value="1"/>
</dbReference>
<evidence type="ECO:0000256" key="1">
    <source>
        <dbReference type="ARBA" id="ARBA00012513"/>
    </source>
</evidence>
<feature type="compositionally biased region" description="Pro residues" evidence="8">
    <location>
        <begin position="321"/>
        <end position="332"/>
    </location>
</feature>
<dbReference type="Proteomes" id="UP001612415">
    <property type="component" value="Unassembled WGS sequence"/>
</dbReference>
<proteinExistence type="predicted"/>
<reference evidence="10 11" key="1">
    <citation type="submission" date="2024-10" db="EMBL/GenBank/DDBJ databases">
        <title>The Natural Products Discovery Center: Release of the First 8490 Sequenced Strains for Exploring Actinobacteria Biosynthetic Diversity.</title>
        <authorList>
            <person name="Kalkreuter E."/>
            <person name="Kautsar S.A."/>
            <person name="Yang D."/>
            <person name="Bader C.D."/>
            <person name="Teijaro C.N."/>
            <person name="Fluegel L."/>
            <person name="Davis C.M."/>
            <person name="Simpson J.R."/>
            <person name="Lauterbach L."/>
            <person name="Steele A.D."/>
            <person name="Gui C."/>
            <person name="Meng S."/>
            <person name="Li G."/>
            <person name="Viehrig K."/>
            <person name="Ye F."/>
            <person name="Su P."/>
            <person name="Kiefer A.F."/>
            <person name="Nichols A."/>
            <person name="Cepeda A.J."/>
            <person name="Yan W."/>
            <person name="Fan B."/>
            <person name="Jiang Y."/>
            <person name="Adhikari A."/>
            <person name="Zheng C.-J."/>
            <person name="Schuster L."/>
            <person name="Cowan T.M."/>
            <person name="Smanski M.J."/>
            <person name="Chevrette M.G."/>
            <person name="De Carvalho L.P.S."/>
            <person name="Shen B."/>
        </authorList>
    </citation>
    <scope>NUCLEOTIDE SEQUENCE [LARGE SCALE GENOMIC DNA]</scope>
    <source>
        <strain evidence="10 11">NPDC051599</strain>
    </source>
</reference>
<feature type="region of interest" description="Disordered" evidence="8">
    <location>
        <begin position="1"/>
        <end position="34"/>
    </location>
</feature>
<evidence type="ECO:0000256" key="3">
    <source>
        <dbReference type="ARBA" id="ARBA00022679"/>
    </source>
</evidence>
<dbReference type="SUPFAM" id="SSF48452">
    <property type="entry name" value="TPR-like"/>
    <property type="match status" value="1"/>
</dbReference>
<dbReference type="Gene3D" id="3.30.200.20">
    <property type="entry name" value="Phosphorylase Kinase, domain 1"/>
    <property type="match status" value="1"/>
</dbReference>
<evidence type="ECO:0000256" key="6">
    <source>
        <dbReference type="ARBA" id="ARBA00022840"/>
    </source>
</evidence>
<evidence type="ECO:0000256" key="5">
    <source>
        <dbReference type="ARBA" id="ARBA00022777"/>
    </source>
</evidence>
<dbReference type="InterPro" id="IPR017441">
    <property type="entry name" value="Protein_kinase_ATP_BS"/>
</dbReference>
<keyword evidence="6 7" id="KW-0067">ATP-binding</keyword>
<keyword evidence="3" id="KW-0808">Transferase</keyword>
<feature type="region of interest" description="Disordered" evidence="8">
    <location>
        <begin position="246"/>
        <end position="273"/>
    </location>
</feature>
<keyword evidence="5" id="KW-0418">Kinase</keyword>
<protein>
    <recommendedName>
        <fullName evidence="1">non-specific serine/threonine protein kinase</fullName>
        <ecNumber evidence="1">2.7.11.1</ecNumber>
    </recommendedName>
</protein>
<evidence type="ECO:0000256" key="4">
    <source>
        <dbReference type="ARBA" id="ARBA00022741"/>
    </source>
</evidence>
<gene>
    <name evidence="10" type="ORF">ACIA8P_38280</name>
</gene>
<keyword evidence="11" id="KW-1185">Reference proteome</keyword>
<dbReference type="Gene3D" id="1.25.40.10">
    <property type="entry name" value="Tetratricopeptide repeat domain"/>
    <property type="match status" value="1"/>
</dbReference>
<name>A0ABW7YE32_STRCE</name>
<comment type="caution">
    <text evidence="10">The sequence shown here is derived from an EMBL/GenBank/DDBJ whole genome shotgun (WGS) entry which is preliminary data.</text>
</comment>
<organism evidence="10 11">
    <name type="scientific">Streptomyces cellulosae</name>
    <dbReference type="NCBI Taxonomy" id="1968"/>
    <lineage>
        <taxon>Bacteria</taxon>
        <taxon>Bacillati</taxon>
        <taxon>Actinomycetota</taxon>
        <taxon>Actinomycetes</taxon>
        <taxon>Kitasatosporales</taxon>
        <taxon>Streptomycetaceae</taxon>
        <taxon>Streptomyces</taxon>
    </lineage>
</organism>
<dbReference type="RefSeq" id="WP_398660834.1">
    <property type="nucleotide sequence ID" value="NZ_JBITDC010000020.1"/>
</dbReference>
<dbReference type="SUPFAM" id="SSF56112">
    <property type="entry name" value="Protein kinase-like (PK-like)"/>
    <property type="match status" value="1"/>
</dbReference>
<feature type="region of interest" description="Disordered" evidence="8">
    <location>
        <begin position="295"/>
        <end position="334"/>
    </location>
</feature>
<feature type="region of interest" description="Disordered" evidence="8">
    <location>
        <begin position="406"/>
        <end position="440"/>
    </location>
</feature>
<evidence type="ECO:0000313" key="11">
    <source>
        <dbReference type="Proteomes" id="UP001612415"/>
    </source>
</evidence>
<feature type="domain" description="Protein kinase" evidence="9">
    <location>
        <begin position="92"/>
        <end position="388"/>
    </location>
</feature>
<dbReference type="InterPro" id="IPR011009">
    <property type="entry name" value="Kinase-like_dom_sf"/>
</dbReference>
<dbReference type="Pfam" id="PF16918">
    <property type="entry name" value="PknG_TPR"/>
    <property type="match status" value="1"/>
</dbReference>
<dbReference type="PANTHER" id="PTHR43289:SF6">
    <property type="entry name" value="SERINE_THREONINE-PROTEIN KINASE NEKL-3"/>
    <property type="match status" value="1"/>
</dbReference>
<sequence>MEGASGTDESGELPEADAPSEDADAPSEDADMSSGAFVVAQPFLRAAQVRLPEESPDPGVLPTITLLERAASRDADPDGLPLPADELLAGQYRLLRPLGHGWMGEVYLALDTNVDDREVAIKILHPDQAAAAAGALIRERRALVDLSHEDIIRVFNYGRHPEVGDFLVLQYVDGLTLEEVRARAQVNSDEFGGRRFHEFVLAYGVRILAALGYLDRLGKVYGDLKPDNVMHDGTTTKIVDVGSVREARSPGPTTEGFRAPTVGPHGGSTRRDDLFSLGETLRRLSGLGRSPRDLADLSSLDRLSGPADRPEDEATGTDALPEPPGMTAPPPKGLGLLSLARVLHRATRAKEAERFATAREMEEQLRGVFRELRSLRTGMETFEPSPLFLQSPYALDGGLGSAPPLTRWTAPDAPAAHAPPSPAEVAQRLPVPRPDPHDAQHTQVSRLADAAPEALLQHTAEWPETPEVHLLRCRIRLRVPGGRTDAAERELTAAEALIGPERAPYDWRLDWHRGLLALGRGQVGTARGHFDRVYAAIPGEYAPKLALGYCAERLGHWREALTFYEAVRLRNPSLGSAAFGAVRARLALGGEHSRDDAVRALDAVPQHSRHRTAARTAAVRVGVEHVRTAGRPEEAAERLREVLERLTRLFHAHGLTDEGARTRMTAEAWETVWGALTRGVLDAPGLAELAAGAGRRLGLPSDEPGLRRDLSGRYVALAHQAARSADPEDAAVAEILLDRAYEVRPLAFRHRRDSPWLGTRVTSRLRTIAHPPAPGGSAGTVRE</sequence>
<dbReference type="CDD" id="cd14014">
    <property type="entry name" value="STKc_PknB_like"/>
    <property type="match status" value="1"/>
</dbReference>